<keyword evidence="2" id="KW-0597">Phosphoprotein</keyword>
<dbReference type="GO" id="GO:0000976">
    <property type="term" value="F:transcription cis-regulatory region binding"/>
    <property type="evidence" value="ECO:0007669"/>
    <property type="project" value="TreeGrafter"/>
</dbReference>
<dbReference type="GO" id="GO:0006355">
    <property type="term" value="P:regulation of DNA-templated transcription"/>
    <property type="evidence" value="ECO:0007669"/>
    <property type="project" value="InterPro"/>
</dbReference>
<dbReference type="InterPro" id="IPR001789">
    <property type="entry name" value="Sig_transdc_resp-reg_receiver"/>
</dbReference>
<dbReference type="GO" id="GO:0032993">
    <property type="term" value="C:protein-DNA complex"/>
    <property type="evidence" value="ECO:0007669"/>
    <property type="project" value="TreeGrafter"/>
</dbReference>
<dbReference type="GO" id="GO:0000156">
    <property type="term" value="F:phosphorelay response regulator activity"/>
    <property type="evidence" value="ECO:0007669"/>
    <property type="project" value="TreeGrafter"/>
</dbReference>
<evidence type="ECO:0000313" key="6">
    <source>
        <dbReference type="EMBL" id="QDO95890.1"/>
    </source>
</evidence>
<dbReference type="CDD" id="cd00383">
    <property type="entry name" value="trans_reg_C"/>
    <property type="match status" value="1"/>
</dbReference>
<keyword evidence="7" id="KW-1185">Reference proteome</keyword>
<dbReference type="PROSITE" id="PS50110">
    <property type="entry name" value="RESPONSE_REGULATORY"/>
    <property type="match status" value="1"/>
</dbReference>
<feature type="DNA-binding region" description="OmpR/PhoB-type" evidence="3">
    <location>
        <begin position="128"/>
        <end position="227"/>
    </location>
</feature>
<evidence type="ECO:0000256" key="3">
    <source>
        <dbReference type="PROSITE-ProRule" id="PRU01091"/>
    </source>
</evidence>
<evidence type="ECO:0000256" key="2">
    <source>
        <dbReference type="PROSITE-ProRule" id="PRU00169"/>
    </source>
</evidence>
<dbReference type="InterPro" id="IPR036388">
    <property type="entry name" value="WH-like_DNA-bd_sf"/>
</dbReference>
<evidence type="ECO:0000313" key="7">
    <source>
        <dbReference type="Proteomes" id="UP000317496"/>
    </source>
</evidence>
<name>A0A516GX33_9PROT</name>
<dbReference type="Pfam" id="PF00072">
    <property type="entry name" value="Response_reg"/>
    <property type="match status" value="1"/>
</dbReference>
<feature type="domain" description="Response regulatory" evidence="4">
    <location>
        <begin position="6"/>
        <end position="119"/>
    </location>
</feature>
<reference evidence="6 7" key="1">
    <citation type="submission" date="2019-07" db="EMBL/GenBank/DDBJ databases">
        <title>Genome sequencing for Ferrovibrio sp. K5.</title>
        <authorList>
            <person name="Park S.-J."/>
        </authorList>
    </citation>
    <scope>NUCLEOTIDE SEQUENCE [LARGE SCALE GENOMIC DNA]</scope>
    <source>
        <strain evidence="6 7">K5</strain>
    </source>
</reference>
<dbReference type="Gene3D" id="3.40.50.2300">
    <property type="match status" value="1"/>
</dbReference>
<dbReference type="Proteomes" id="UP000317496">
    <property type="component" value="Chromosome"/>
</dbReference>
<dbReference type="SMART" id="SM00862">
    <property type="entry name" value="Trans_reg_C"/>
    <property type="match status" value="1"/>
</dbReference>
<accession>A0A516GX33</accession>
<dbReference type="AlphaFoldDB" id="A0A516GX33"/>
<dbReference type="Gene3D" id="6.10.250.690">
    <property type="match status" value="1"/>
</dbReference>
<evidence type="ECO:0000259" key="5">
    <source>
        <dbReference type="PROSITE" id="PS51755"/>
    </source>
</evidence>
<dbReference type="SMART" id="SM00448">
    <property type="entry name" value="REC"/>
    <property type="match status" value="1"/>
</dbReference>
<dbReference type="RefSeq" id="WP_144066871.1">
    <property type="nucleotide sequence ID" value="NZ_CP041636.1"/>
</dbReference>
<sequence>MGDKRRILIVDDEVQIRRFLRPALAMHDFDVIEAASGAEALELLGKNEIHLVVLDMQLGDQDGLDVLKRLREWSWVPVIVLTVRSREADKIRAFERGADDYLTKPFSIAEFLARVNAVMRRAPPAADEPVFEVGGLAVDLARRRVLVDGAEVKLTPKQYGLLQHLARHAGKVVTHEQLLRGVWGDEHAEDVHYLRIFMRKLRQRIERDPARPTYVVTELGVGYRLLAADQLEAIAS</sequence>
<dbReference type="OrthoDB" id="9802426at2"/>
<evidence type="ECO:0000259" key="4">
    <source>
        <dbReference type="PROSITE" id="PS50110"/>
    </source>
</evidence>
<dbReference type="EMBL" id="CP041636">
    <property type="protein sequence ID" value="QDO95890.1"/>
    <property type="molecule type" value="Genomic_DNA"/>
</dbReference>
<dbReference type="InterPro" id="IPR039420">
    <property type="entry name" value="WalR-like"/>
</dbReference>
<dbReference type="InterPro" id="IPR011006">
    <property type="entry name" value="CheY-like_superfamily"/>
</dbReference>
<dbReference type="Pfam" id="PF00486">
    <property type="entry name" value="Trans_reg_C"/>
    <property type="match status" value="1"/>
</dbReference>
<dbReference type="GO" id="GO:0005829">
    <property type="term" value="C:cytosol"/>
    <property type="evidence" value="ECO:0007669"/>
    <property type="project" value="TreeGrafter"/>
</dbReference>
<dbReference type="KEGG" id="fer:FNB15_00700"/>
<proteinExistence type="predicted"/>
<dbReference type="Gene3D" id="1.10.10.10">
    <property type="entry name" value="Winged helix-like DNA-binding domain superfamily/Winged helix DNA-binding domain"/>
    <property type="match status" value="1"/>
</dbReference>
<keyword evidence="1 3" id="KW-0238">DNA-binding</keyword>
<dbReference type="InterPro" id="IPR001867">
    <property type="entry name" value="OmpR/PhoB-type_DNA-bd"/>
</dbReference>
<dbReference type="FunFam" id="1.10.10.10:FF:000210">
    <property type="entry name" value="Winged-helix transcriptional response regulator KdpE"/>
    <property type="match status" value="1"/>
</dbReference>
<evidence type="ECO:0000256" key="1">
    <source>
        <dbReference type="ARBA" id="ARBA00023125"/>
    </source>
</evidence>
<dbReference type="PANTHER" id="PTHR48111:SF50">
    <property type="entry name" value="KDP OPERON TRANSCRIPTIONAL REGULATORY PROTEIN KDPE"/>
    <property type="match status" value="1"/>
</dbReference>
<dbReference type="PANTHER" id="PTHR48111">
    <property type="entry name" value="REGULATOR OF RPOS"/>
    <property type="match status" value="1"/>
</dbReference>
<dbReference type="PROSITE" id="PS51755">
    <property type="entry name" value="OMPR_PHOB"/>
    <property type="match status" value="1"/>
</dbReference>
<protein>
    <submittedName>
        <fullName evidence="6">Response regulator transcription factor</fullName>
    </submittedName>
</protein>
<feature type="domain" description="OmpR/PhoB-type" evidence="5">
    <location>
        <begin position="128"/>
        <end position="227"/>
    </location>
</feature>
<gene>
    <name evidence="6" type="ORF">FNB15_00700</name>
</gene>
<feature type="modified residue" description="4-aspartylphosphate" evidence="2">
    <location>
        <position position="55"/>
    </location>
</feature>
<organism evidence="6 7">
    <name type="scientific">Ferrovibrio terrae</name>
    <dbReference type="NCBI Taxonomy" id="2594003"/>
    <lineage>
        <taxon>Bacteria</taxon>
        <taxon>Pseudomonadati</taxon>
        <taxon>Pseudomonadota</taxon>
        <taxon>Alphaproteobacteria</taxon>
        <taxon>Rhodospirillales</taxon>
        <taxon>Rhodospirillaceae</taxon>
        <taxon>Ferrovibrio</taxon>
    </lineage>
</organism>
<dbReference type="SUPFAM" id="SSF52172">
    <property type="entry name" value="CheY-like"/>
    <property type="match status" value="1"/>
</dbReference>